<evidence type="ECO:0000256" key="7">
    <source>
        <dbReference type="ARBA" id="ARBA00022967"/>
    </source>
</evidence>
<dbReference type="Gene3D" id="3.40.50.300">
    <property type="entry name" value="P-loop containing nucleotide triphosphate hydrolases"/>
    <property type="match status" value="2"/>
</dbReference>
<comment type="subcellular location">
    <subcellularLocation>
        <location evidence="1">Cell membrane</location>
        <topology evidence="1">Peripheral membrane protein</topology>
    </subcellularLocation>
</comment>
<dbReference type="InterPro" id="IPR050095">
    <property type="entry name" value="ECF_ABC_transporter_ATP-bd"/>
</dbReference>
<evidence type="ECO:0000256" key="2">
    <source>
        <dbReference type="ARBA" id="ARBA00005417"/>
    </source>
</evidence>
<dbReference type="PANTHER" id="PTHR43553">
    <property type="entry name" value="HEAVY METAL TRANSPORTER"/>
    <property type="match status" value="1"/>
</dbReference>
<keyword evidence="8" id="KW-0472">Membrane</keyword>
<evidence type="ECO:0000256" key="1">
    <source>
        <dbReference type="ARBA" id="ARBA00004202"/>
    </source>
</evidence>
<reference evidence="10 11" key="1">
    <citation type="submission" date="2017-05" db="EMBL/GenBank/DDBJ databases">
        <title>Vagococcus spp. assemblies.</title>
        <authorList>
            <person name="Gulvik C.A."/>
        </authorList>
    </citation>
    <scope>NUCLEOTIDE SEQUENCE [LARGE SCALE GENOMIC DNA]</scope>
    <source>
        <strain evidence="10 11">SS1714</strain>
    </source>
</reference>
<dbReference type="InterPro" id="IPR017871">
    <property type="entry name" value="ABC_transporter-like_CS"/>
</dbReference>
<organism evidence="10 11">
    <name type="scientific">Vagococcus carniphilus</name>
    <dbReference type="NCBI Taxonomy" id="218144"/>
    <lineage>
        <taxon>Bacteria</taxon>
        <taxon>Bacillati</taxon>
        <taxon>Bacillota</taxon>
        <taxon>Bacilli</taxon>
        <taxon>Lactobacillales</taxon>
        <taxon>Enterococcaceae</taxon>
        <taxon>Vagococcus</taxon>
    </lineage>
</organism>
<dbReference type="GO" id="GO:0016887">
    <property type="term" value="F:ATP hydrolysis activity"/>
    <property type="evidence" value="ECO:0007669"/>
    <property type="project" value="InterPro"/>
</dbReference>
<feature type="domain" description="ABC transporter" evidence="9">
    <location>
        <begin position="242"/>
        <end position="463"/>
    </location>
</feature>
<evidence type="ECO:0000313" key="11">
    <source>
        <dbReference type="Proteomes" id="UP000288028"/>
    </source>
</evidence>
<proteinExistence type="inferred from homology"/>
<dbReference type="GO" id="GO:0043190">
    <property type="term" value="C:ATP-binding cassette (ABC) transporter complex"/>
    <property type="evidence" value="ECO:0007669"/>
    <property type="project" value="TreeGrafter"/>
</dbReference>
<dbReference type="GO" id="GO:0042626">
    <property type="term" value="F:ATPase-coupled transmembrane transporter activity"/>
    <property type="evidence" value="ECO:0007669"/>
    <property type="project" value="TreeGrafter"/>
</dbReference>
<keyword evidence="3" id="KW-0813">Transport</keyword>
<dbReference type="PROSITE" id="PS00211">
    <property type="entry name" value="ABC_TRANSPORTER_1"/>
    <property type="match status" value="1"/>
</dbReference>
<dbReference type="InterPro" id="IPR015856">
    <property type="entry name" value="ABC_transpr_CbiO/EcfA_su"/>
</dbReference>
<dbReference type="Pfam" id="PF00005">
    <property type="entry name" value="ABC_tran"/>
    <property type="match status" value="2"/>
</dbReference>
<evidence type="ECO:0000256" key="3">
    <source>
        <dbReference type="ARBA" id="ARBA00022448"/>
    </source>
</evidence>
<evidence type="ECO:0000256" key="4">
    <source>
        <dbReference type="ARBA" id="ARBA00022475"/>
    </source>
</evidence>
<evidence type="ECO:0000259" key="9">
    <source>
        <dbReference type="PROSITE" id="PS50893"/>
    </source>
</evidence>
<keyword evidence="4" id="KW-1003">Cell membrane</keyword>
<evidence type="ECO:0000256" key="5">
    <source>
        <dbReference type="ARBA" id="ARBA00022741"/>
    </source>
</evidence>
<dbReference type="Proteomes" id="UP000288028">
    <property type="component" value="Unassembled WGS sequence"/>
</dbReference>
<sequence length="463" mass="52666">MRPIVLDQVSFKRNETIIFKHLDYEFSEGTFTLLRGDSGSGKSTLLKLIAGFAELPYEGDALVLGKNQKDLPVLERASKVGMVFQNPNQQFTMGTLRREITFALENLLIGFDGIQERIQEAAQLTQTNHLLDRELSSLSGGEKQRASLAVLLAMDTPILLLDEPFASVDPKSRDELIQLLVKLKNKGKTILLCDHDLANYQNRVDKVVTLTQVGLVEEPLSILNKLPDPILSKHVTSKTSLLTLKDVGYSQGQRELLRPTDFSFFEGITTLTGDNGTGKSTLLKAMAQQKKYRGKMYYQNERIRSRRKWYQKMTMAVQDASQQFVCLTPEEELTFNVKLNEEQQLKQREVLESLGLIDKLKGSLFHLSEGQKKMIQLTAMLSLEKELLLLDEPFTGLDEKACQIFMDWMKEKEQHFVIVSHRLAPLSGNSDHHVILANQELHDTQESLEWKGAFRESYQNQYA</sequence>
<dbReference type="OrthoDB" id="501320at2"/>
<comment type="caution">
    <text evidence="10">The sequence shown here is derived from an EMBL/GenBank/DDBJ whole genome shotgun (WGS) entry which is preliminary data.</text>
</comment>
<dbReference type="AlphaFoldDB" id="A0A430B701"/>
<keyword evidence="6" id="KW-0067">ATP-binding</keyword>
<keyword evidence="5" id="KW-0547">Nucleotide-binding</keyword>
<dbReference type="InterPro" id="IPR003593">
    <property type="entry name" value="AAA+_ATPase"/>
</dbReference>
<dbReference type="GeneID" id="95581401"/>
<accession>A0A430B701</accession>
<evidence type="ECO:0000256" key="8">
    <source>
        <dbReference type="ARBA" id="ARBA00023136"/>
    </source>
</evidence>
<dbReference type="RefSeq" id="WP_126792161.1">
    <property type="nucleotide sequence ID" value="NZ_CP060720.1"/>
</dbReference>
<comment type="similarity">
    <text evidence="2">Belongs to the ABC transporter superfamily.</text>
</comment>
<dbReference type="PROSITE" id="PS50893">
    <property type="entry name" value="ABC_TRANSPORTER_2"/>
    <property type="match status" value="2"/>
</dbReference>
<dbReference type="SMART" id="SM00382">
    <property type="entry name" value="AAA"/>
    <property type="match status" value="2"/>
</dbReference>
<dbReference type="GO" id="GO:0005524">
    <property type="term" value="F:ATP binding"/>
    <property type="evidence" value="ECO:0007669"/>
    <property type="project" value="UniProtKB-KW"/>
</dbReference>
<keyword evidence="7" id="KW-1278">Translocase</keyword>
<evidence type="ECO:0000256" key="6">
    <source>
        <dbReference type="ARBA" id="ARBA00022840"/>
    </source>
</evidence>
<evidence type="ECO:0000313" key="10">
    <source>
        <dbReference type="EMBL" id="RSU16102.1"/>
    </source>
</evidence>
<gene>
    <name evidence="10" type="ORF">CBF28_03890</name>
</gene>
<dbReference type="EMBL" id="NGKB01000003">
    <property type="protein sequence ID" value="RSU16102.1"/>
    <property type="molecule type" value="Genomic_DNA"/>
</dbReference>
<dbReference type="PANTHER" id="PTHR43553:SF27">
    <property type="entry name" value="ENERGY-COUPLING FACTOR TRANSPORTER ATP-BINDING PROTEIN ECFA2"/>
    <property type="match status" value="1"/>
</dbReference>
<name>A0A430B701_9ENTE</name>
<dbReference type="SUPFAM" id="SSF52540">
    <property type="entry name" value="P-loop containing nucleoside triphosphate hydrolases"/>
    <property type="match status" value="2"/>
</dbReference>
<keyword evidence="11" id="KW-1185">Reference proteome</keyword>
<dbReference type="InterPro" id="IPR027417">
    <property type="entry name" value="P-loop_NTPase"/>
</dbReference>
<dbReference type="InterPro" id="IPR003439">
    <property type="entry name" value="ABC_transporter-like_ATP-bd"/>
</dbReference>
<feature type="domain" description="ABC transporter" evidence="9">
    <location>
        <begin position="4"/>
        <end position="235"/>
    </location>
</feature>
<protein>
    <recommendedName>
        <fullName evidence="9">ABC transporter domain-containing protein</fullName>
    </recommendedName>
</protein>
<dbReference type="CDD" id="cd03225">
    <property type="entry name" value="ABC_cobalt_CbiO_domain1"/>
    <property type="match status" value="1"/>
</dbReference>